<organism evidence="3 4">
    <name type="scientific">Flavisolibacter tropicus</name>
    <dbReference type="NCBI Taxonomy" id="1492898"/>
    <lineage>
        <taxon>Bacteria</taxon>
        <taxon>Pseudomonadati</taxon>
        <taxon>Bacteroidota</taxon>
        <taxon>Chitinophagia</taxon>
        <taxon>Chitinophagales</taxon>
        <taxon>Chitinophagaceae</taxon>
        <taxon>Flavisolibacter</taxon>
    </lineage>
</organism>
<dbReference type="STRING" id="1492898.SY85_24030"/>
<dbReference type="Proteomes" id="UP000077177">
    <property type="component" value="Chromosome"/>
</dbReference>
<keyword evidence="4" id="KW-1185">Reference proteome</keyword>
<name>A0A172U1T4_9BACT</name>
<gene>
    <name evidence="3" type="ORF">SY85_24030</name>
</gene>
<dbReference type="EMBL" id="CP011390">
    <property type="protein sequence ID" value="ANE53084.1"/>
    <property type="molecule type" value="Genomic_DNA"/>
</dbReference>
<feature type="chain" id="PRO_5008001567" description="Lipocalin-like domain-containing protein" evidence="1">
    <location>
        <begin position="22"/>
        <end position="151"/>
    </location>
</feature>
<evidence type="ECO:0000256" key="1">
    <source>
        <dbReference type="SAM" id="SignalP"/>
    </source>
</evidence>
<protein>
    <recommendedName>
        <fullName evidence="2">Lipocalin-like domain-containing protein</fullName>
    </recommendedName>
</protein>
<feature type="signal peptide" evidence="1">
    <location>
        <begin position="1"/>
        <end position="21"/>
    </location>
</feature>
<dbReference type="OrthoDB" id="662667at2"/>
<feature type="domain" description="Lipocalin-like" evidence="2">
    <location>
        <begin position="60"/>
        <end position="113"/>
    </location>
</feature>
<dbReference type="InterPro" id="IPR024311">
    <property type="entry name" value="Lipocalin-like"/>
</dbReference>
<evidence type="ECO:0000259" key="2">
    <source>
        <dbReference type="Pfam" id="PF13648"/>
    </source>
</evidence>
<keyword evidence="1" id="KW-0732">Signal</keyword>
<sequence length="151" mass="16682">MKRMLLTLTTFCLLFLTNCSKDDSNDSNTNQPPALTKESLAGNYKLTGLFVKLNAIPTEQEVTNNLEACERDDIYNLKTDFSYTYTDAGTKCTPPGDATGTWGLPGNNKIDLDGSRFDVVKWDGKELQISQQGTDPTTGQQGTLRVVFTKQ</sequence>
<proteinExistence type="predicted"/>
<evidence type="ECO:0000313" key="4">
    <source>
        <dbReference type="Proteomes" id="UP000077177"/>
    </source>
</evidence>
<evidence type="ECO:0000313" key="3">
    <source>
        <dbReference type="EMBL" id="ANE53084.1"/>
    </source>
</evidence>
<accession>A0A172U1T4</accession>
<reference evidence="4" key="1">
    <citation type="submission" date="2015-01" db="EMBL/GenBank/DDBJ databases">
        <title>Flavisolibacter sp./LCS9/ whole genome sequencing.</title>
        <authorList>
            <person name="Kim M.K."/>
            <person name="Srinivasan S."/>
            <person name="Lee J.-J."/>
        </authorList>
    </citation>
    <scope>NUCLEOTIDE SEQUENCE [LARGE SCALE GENOMIC DNA]</scope>
    <source>
        <strain evidence="4">LCS9</strain>
    </source>
</reference>
<dbReference type="RefSeq" id="WP_066408701.1">
    <property type="nucleotide sequence ID" value="NZ_CP011390.1"/>
</dbReference>
<reference evidence="3 4" key="2">
    <citation type="journal article" date="2016" name="Int. J. Syst. Evol. Microbiol.">
        <title>Flavisolibacter tropicus sp. nov., isolated from tropical soil.</title>
        <authorList>
            <person name="Lee J.J."/>
            <person name="Kang M.S."/>
            <person name="Kim G.S."/>
            <person name="Lee C.S."/>
            <person name="Lim S."/>
            <person name="Lee J."/>
            <person name="Roh S.H."/>
            <person name="Kang H."/>
            <person name="Ha J.M."/>
            <person name="Bae S."/>
            <person name="Jung H.Y."/>
            <person name="Kim M.K."/>
        </authorList>
    </citation>
    <scope>NUCLEOTIDE SEQUENCE [LARGE SCALE GENOMIC DNA]</scope>
    <source>
        <strain evidence="3 4">LCS9</strain>
    </source>
</reference>
<dbReference type="AlphaFoldDB" id="A0A172U1T4"/>
<dbReference type="Pfam" id="PF13648">
    <property type="entry name" value="Lipocalin_4"/>
    <property type="match status" value="1"/>
</dbReference>
<dbReference type="KEGG" id="fla:SY85_24030"/>